<feature type="compositionally biased region" description="Basic and acidic residues" evidence="1">
    <location>
        <begin position="156"/>
        <end position="165"/>
    </location>
</feature>
<reference evidence="4" key="1">
    <citation type="submission" date="2016-06" db="UniProtKB">
        <authorList>
            <consortium name="WormBaseParasite"/>
        </authorList>
    </citation>
    <scope>IDENTIFICATION</scope>
</reference>
<feature type="compositionally biased region" description="Basic and acidic residues" evidence="1">
    <location>
        <begin position="127"/>
        <end position="145"/>
    </location>
</feature>
<organism evidence="4">
    <name type="scientific">Schistocephalus solidus</name>
    <name type="common">Tapeworm</name>
    <dbReference type="NCBI Taxonomy" id="70667"/>
    <lineage>
        <taxon>Eukaryota</taxon>
        <taxon>Metazoa</taxon>
        <taxon>Spiralia</taxon>
        <taxon>Lophotrochozoa</taxon>
        <taxon>Platyhelminthes</taxon>
        <taxon>Cestoda</taxon>
        <taxon>Eucestoda</taxon>
        <taxon>Diphyllobothriidea</taxon>
        <taxon>Diphyllobothriidae</taxon>
        <taxon>Schistocephalus</taxon>
    </lineage>
</organism>
<protein>
    <submittedName>
        <fullName evidence="4">GIY-YIG domain-containing protein</fullName>
    </submittedName>
</protein>
<evidence type="ECO:0000313" key="3">
    <source>
        <dbReference type="Proteomes" id="UP000275846"/>
    </source>
</evidence>
<dbReference type="Proteomes" id="UP000275846">
    <property type="component" value="Unassembled WGS sequence"/>
</dbReference>
<accession>A0A183TMJ6</accession>
<dbReference type="EMBL" id="UYSU01042942">
    <property type="protein sequence ID" value="VDM04080.1"/>
    <property type="molecule type" value="Genomic_DNA"/>
</dbReference>
<sequence length="165" mass="18981">MKPKDPLPVTEQSAMVYSIPCQDCDAKYVGETGKRLGTRLAENQLEINRKYKLSLVYGHTQQLNHDFAFEKTRVIGRVNEKIARLMLETWSSTGTINRAIDLHLAYQALLARLGSVRPRPMRQTSTRNREPMPREKRGVGRRSHDQSQTLPHQCAHKTENNSREQ</sequence>
<reference evidence="2 3" key="2">
    <citation type="submission" date="2018-11" db="EMBL/GenBank/DDBJ databases">
        <authorList>
            <consortium name="Pathogen Informatics"/>
        </authorList>
    </citation>
    <scope>NUCLEOTIDE SEQUENCE [LARGE SCALE GENOMIC DNA]</scope>
    <source>
        <strain evidence="2 3">NST_G2</strain>
    </source>
</reference>
<dbReference type="WBParaSite" id="SSLN_0001836801-mRNA-1">
    <property type="protein sequence ID" value="SSLN_0001836801-mRNA-1"/>
    <property type="gene ID" value="SSLN_0001836801"/>
</dbReference>
<evidence type="ECO:0000313" key="4">
    <source>
        <dbReference type="WBParaSite" id="SSLN_0001836801-mRNA-1"/>
    </source>
</evidence>
<feature type="region of interest" description="Disordered" evidence="1">
    <location>
        <begin position="117"/>
        <end position="165"/>
    </location>
</feature>
<dbReference type="AlphaFoldDB" id="A0A183TMJ6"/>
<dbReference type="OrthoDB" id="10057701at2759"/>
<name>A0A183TMJ6_SCHSO</name>
<proteinExistence type="predicted"/>
<evidence type="ECO:0000313" key="2">
    <source>
        <dbReference type="EMBL" id="VDM04080.1"/>
    </source>
</evidence>
<keyword evidence="3" id="KW-1185">Reference proteome</keyword>
<evidence type="ECO:0000256" key="1">
    <source>
        <dbReference type="SAM" id="MobiDB-lite"/>
    </source>
</evidence>
<gene>
    <name evidence="2" type="ORF">SSLN_LOCUS17694</name>
</gene>